<evidence type="ECO:0000256" key="4">
    <source>
        <dbReference type="ARBA" id="ARBA00022692"/>
    </source>
</evidence>
<keyword evidence="7 8" id="KW-0472">Membrane</keyword>
<dbReference type="GeneID" id="30037295"/>
<feature type="transmembrane region" description="Helical" evidence="8">
    <location>
        <begin position="59"/>
        <end position="82"/>
    </location>
</feature>
<dbReference type="InterPro" id="IPR036259">
    <property type="entry name" value="MFS_trans_sf"/>
</dbReference>
<protein>
    <recommendedName>
        <fullName evidence="8">Protein BTN</fullName>
    </recommendedName>
</protein>
<dbReference type="EMBL" id="CP014502">
    <property type="protein sequence ID" value="ANB14133.1"/>
    <property type="molecule type" value="Genomic_DNA"/>
</dbReference>
<feature type="region of interest" description="Disordered" evidence="9">
    <location>
        <begin position="116"/>
        <end position="170"/>
    </location>
</feature>
<evidence type="ECO:0000256" key="6">
    <source>
        <dbReference type="ARBA" id="ARBA00022989"/>
    </source>
</evidence>
<feature type="transmembrane region" description="Helical" evidence="8">
    <location>
        <begin position="6"/>
        <end position="25"/>
    </location>
</feature>
<evidence type="ECO:0000313" key="10">
    <source>
        <dbReference type="EMBL" id="ANB14133.1"/>
    </source>
</evidence>
<keyword evidence="5" id="KW-0029">Amino-acid transport</keyword>
<dbReference type="AlphaFoldDB" id="A0A167EIV3"/>
<comment type="subcellular location">
    <subcellularLocation>
        <location evidence="1">Endomembrane system</location>
        <topology evidence="1">Multi-pass membrane protein</topology>
    </subcellularLocation>
    <subcellularLocation>
        <location evidence="8">Vacuole membrane</location>
        <topology evidence="8">Multi-pass membrane protein</topology>
    </subcellularLocation>
</comment>
<proteinExistence type="inferred from homology"/>
<dbReference type="PANTHER" id="PTHR10981">
    <property type="entry name" value="BATTENIN"/>
    <property type="match status" value="1"/>
</dbReference>
<keyword evidence="6 8" id="KW-1133">Transmembrane helix</keyword>
<gene>
    <name evidence="10" type="primary">YHC3</name>
    <name evidence="10" type="ORF">AWJ20_5091</name>
</gene>
<dbReference type="KEGG" id="slb:AWJ20_5091"/>
<name>A0A167EIV3_9ASCO</name>
<dbReference type="GO" id="GO:0005774">
    <property type="term" value="C:vacuolar membrane"/>
    <property type="evidence" value="ECO:0007669"/>
    <property type="project" value="UniProtKB-SubCell"/>
</dbReference>
<keyword evidence="4 8" id="KW-0812">Transmembrane</keyword>
<reference evidence="10 11" key="1">
    <citation type="submission" date="2016-02" db="EMBL/GenBank/DDBJ databases">
        <title>Complete genome sequence and transcriptome regulation of the pentose utilising yeast Sugiyamaella lignohabitans.</title>
        <authorList>
            <person name="Bellasio M."/>
            <person name="Peymann A."/>
            <person name="Valli M."/>
            <person name="Sipitzky M."/>
            <person name="Graf A."/>
            <person name="Sauer M."/>
            <person name="Marx H."/>
            <person name="Mattanovich D."/>
        </authorList>
    </citation>
    <scope>NUCLEOTIDE SEQUENCE [LARGE SCALE GENOMIC DNA]</scope>
    <source>
        <strain evidence="10 11">CBS 10342</strain>
    </source>
</reference>
<dbReference type="InterPro" id="IPR003492">
    <property type="entry name" value="Battenin_disease_Cln3"/>
</dbReference>
<evidence type="ECO:0000256" key="2">
    <source>
        <dbReference type="ARBA" id="ARBA00007467"/>
    </source>
</evidence>
<dbReference type="Proteomes" id="UP000189580">
    <property type="component" value="Chromosome d"/>
</dbReference>
<dbReference type="PANTHER" id="PTHR10981:SF0">
    <property type="entry name" value="BATTENIN"/>
    <property type="match status" value="1"/>
</dbReference>
<keyword evidence="11" id="KW-1185">Reference proteome</keyword>
<sequence>MVPYWFRIYLLILLSFTGMISIAFCEGLPQRLFGIALASASSGLGEISFLQLTHFYDSWSLGGFSSGTGAAGLVGSFVFMMLTSWMGITTKTSLIMFSLVPILFAVVYKWVLPSSEGSRDHSRDYTPVQGNLPDYDEPLTSSHNHSPTAHQSAVDVSEQPDFSAAADEESAIDKPVHGSIDVARTLQRLRPLVVPFM</sequence>
<feature type="transmembrane region" description="Helical" evidence="8">
    <location>
        <begin position="94"/>
        <end position="112"/>
    </location>
</feature>
<dbReference type="SUPFAM" id="SSF103473">
    <property type="entry name" value="MFS general substrate transporter"/>
    <property type="match status" value="1"/>
</dbReference>
<accession>A0A167EIV3</accession>
<evidence type="ECO:0000256" key="8">
    <source>
        <dbReference type="RuleBase" id="RU361113"/>
    </source>
</evidence>
<dbReference type="RefSeq" id="XP_018736610.1">
    <property type="nucleotide sequence ID" value="XM_018882210.1"/>
</dbReference>
<evidence type="ECO:0000256" key="7">
    <source>
        <dbReference type="ARBA" id="ARBA00023136"/>
    </source>
</evidence>
<keyword evidence="8" id="KW-0926">Vacuole</keyword>
<feature type="transmembrane region" description="Helical" evidence="8">
    <location>
        <begin position="32"/>
        <end position="53"/>
    </location>
</feature>
<evidence type="ECO:0000256" key="5">
    <source>
        <dbReference type="ARBA" id="ARBA00022970"/>
    </source>
</evidence>
<evidence type="ECO:0000256" key="1">
    <source>
        <dbReference type="ARBA" id="ARBA00004127"/>
    </source>
</evidence>
<evidence type="ECO:0000313" key="11">
    <source>
        <dbReference type="Proteomes" id="UP000189580"/>
    </source>
</evidence>
<organism evidence="10 11">
    <name type="scientific">Sugiyamaella lignohabitans</name>
    <dbReference type="NCBI Taxonomy" id="796027"/>
    <lineage>
        <taxon>Eukaryota</taxon>
        <taxon>Fungi</taxon>
        <taxon>Dikarya</taxon>
        <taxon>Ascomycota</taxon>
        <taxon>Saccharomycotina</taxon>
        <taxon>Dipodascomycetes</taxon>
        <taxon>Dipodascales</taxon>
        <taxon>Trichomonascaceae</taxon>
        <taxon>Sugiyamaella</taxon>
    </lineage>
</organism>
<dbReference type="PRINTS" id="PR01315">
    <property type="entry name" value="BATTENIN"/>
</dbReference>
<comment type="caution">
    <text evidence="8">Lacks conserved residue(s) required for the propagation of feature annotation.</text>
</comment>
<feature type="compositionally biased region" description="Polar residues" evidence="9">
    <location>
        <begin position="139"/>
        <end position="151"/>
    </location>
</feature>
<dbReference type="GO" id="GO:0006865">
    <property type="term" value="P:amino acid transport"/>
    <property type="evidence" value="ECO:0007669"/>
    <property type="project" value="UniProtKB-KW"/>
</dbReference>
<dbReference type="Pfam" id="PF02487">
    <property type="entry name" value="CLN3"/>
    <property type="match status" value="1"/>
</dbReference>
<dbReference type="GO" id="GO:0051453">
    <property type="term" value="P:regulation of intracellular pH"/>
    <property type="evidence" value="ECO:0007669"/>
    <property type="project" value="TreeGrafter"/>
</dbReference>
<keyword evidence="3" id="KW-0813">Transport</keyword>
<comment type="similarity">
    <text evidence="2 8">Belongs to the battenin family.</text>
</comment>
<dbReference type="OrthoDB" id="5965864at2759"/>
<dbReference type="GO" id="GO:0012505">
    <property type="term" value="C:endomembrane system"/>
    <property type="evidence" value="ECO:0007669"/>
    <property type="project" value="UniProtKB-SubCell"/>
</dbReference>
<evidence type="ECO:0000256" key="9">
    <source>
        <dbReference type="SAM" id="MobiDB-lite"/>
    </source>
</evidence>
<evidence type="ECO:0000256" key="3">
    <source>
        <dbReference type="ARBA" id="ARBA00022448"/>
    </source>
</evidence>